<feature type="compositionally biased region" description="Low complexity" evidence="1">
    <location>
        <begin position="449"/>
        <end position="459"/>
    </location>
</feature>
<feature type="region of interest" description="Disordered" evidence="1">
    <location>
        <begin position="50"/>
        <end position="134"/>
    </location>
</feature>
<proteinExistence type="predicted"/>
<evidence type="ECO:0000256" key="1">
    <source>
        <dbReference type="SAM" id="MobiDB-lite"/>
    </source>
</evidence>
<dbReference type="EMBL" id="CM032188">
    <property type="protein sequence ID" value="KAG7088855.1"/>
    <property type="molecule type" value="Genomic_DNA"/>
</dbReference>
<dbReference type="KEGG" id="more:E1B28_012809"/>
<gene>
    <name evidence="2" type="ORF">E1B28_012809</name>
</gene>
<feature type="compositionally biased region" description="Low complexity" evidence="1">
    <location>
        <begin position="801"/>
        <end position="816"/>
    </location>
</feature>
<name>A0A9P7RT25_9AGAR</name>
<dbReference type="AlphaFoldDB" id="A0A9P7RT25"/>
<protein>
    <submittedName>
        <fullName evidence="2">Uncharacterized protein</fullName>
    </submittedName>
</protein>
<feature type="compositionally biased region" description="Acidic residues" evidence="1">
    <location>
        <begin position="628"/>
        <end position="641"/>
    </location>
</feature>
<sequence>MDGSSQPPSSQPPAAYATVPNSPSEYEYDRAFPLPSESMLHAAAIIEQREQQTLHAVPSSDSAEGTPLPHKRLLTPKKNAPSSIRALAAQRKAEAEVQFPSASASTPPRLSRLPLRSPFAANPTEPSQLTESEHQYTHPFGVITSLPYQGHPQFTPLALAAPPQPSLLAVPSGYRQSEVLSGISSEYPTGSGLPPFQATTARSMPATEVPAAEEIGGRPTKTEAQVLQELFAEMDSLLEKLAERLSTTPDLLLSRYLVNDSHGRMKGKDNPWNSYQQWVLNDDTILVQEMQRLEGEVSEDVKWDSQSQPTVQQLRLTFAKFKEEVEDWDEVLREASAMKALLPGQLQRYRRKAFESIFQRIKALLETSDHRYGFSGVVLLAGNQINEDQSLAHVHTTSKVKTFAEDCCLTTEGRLMGHFRALAFHNLRREMLRAEVLEAAKRLDEKPSTSDVASTSTAAPTPPSKDAHSNQATSMIALGVAVPNYSSETALTDAARNAVLNRAVTAGLKLDKLLWKSLHAPMVKQGYVLVNYPIGVLLPWTPSSSNSKGITYLDKASRLYLVAACHEHCRDRLVFVSQNKTDIRNNVVPILSFAPDGNGKVKEVFLRDIKSTSKTGSQTKRKVKVESDSDSLEGDDNDELNEDKNVALLIQHEDEETPTTRPRRSNRSKSQPPTADIVVANRAKSQPPSVTVKKVSFQVPNQPSVAKASKSATVVADGNVSISSASHPAEFTSPDLLATLRNKAEVKPAISMVDLSDAVTAIKRQSPPHMDELRSKRPRYNDPTSTESMLPTVQPTHARQSTLSSTDASLASSVHRAPPPAPPTSALPSNTSHLRPASPPSSQMRRSTPVLPSSQMHPSAPVPPPSSQMRRSALVPPPSSEMYPSAPVPHPTPKLADGNPQYPVYSSGFQAYPHHQPSLPTNSLDSQHPQPPQRPQPPQPQFAPEQIQAFMAMMAASGFHFQPPTTSVPGDNAK</sequence>
<dbReference type="GeneID" id="66081884"/>
<evidence type="ECO:0000313" key="2">
    <source>
        <dbReference type="EMBL" id="KAG7088855.1"/>
    </source>
</evidence>
<organism evidence="2 3">
    <name type="scientific">Marasmius oreades</name>
    <name type="common">fairy-ring Marasmius</name>
    <dbReference type="NCBI Taxonomy" id="181124"/>
    <lineage>
        <taxon>Eukaryota</taxon>
        <taxon>Fungi</taxon>
        <taxon>Dikarya</taxon>
        <taxon>Basidiomycota</taxon>
        <taxon>Agaricomycotina</taxon>
        <taxon>Agaricomycetes</taxon>
        <taxon>Agaricomycetidae</taxon>
        <taxon>Agaricales</taxon>
        <taxon>Marasmiineae</taxon>
        <taxon>Marasmiaceae</taxon>
        <taxon>Marasmius</taxon>
    </lineage>
</organism>
<dbReference type="Proteomes" id="UP001049176">
    <property type="component" value="Chromosome 8"/>
</dbReference>
<feature type="compositionally biased region" description="Polar residues" evidence="1">
    <location>
        <begin position="840"/>
        <end position="857"/>
    </location>
</feature>
<feature type="region of interest" description="Disordered" evidence="1">
    <location>
        <begin position="760"/>
        <end position="944"/>
    </location>
</feature>
<accession>A0A9P7RT25</accession>
<keyword evidence="3" id="KW-1185">Reference proteome</keyword>
<feature type="compositionally biased region" description="Polar residues" evidence="1">
    <location>
        <begin position="782"/>
        <end position="800"/>
    </location>
</feature>
<feature type="region of interest" description="Disordered" evidence="1">
    <location>
        <begin position="445"/>
        <end position="470"/>
    </location>
</feature>
<dbReference type="RefSeq" id="XP_043005326.1">
    <property type="nucleotide sequence ID" value="XM_043157956.1"/>
</dbReference>
<comment type="caution">
    <text evidence="2">The sequence shown here is derived from an EMBL/GenBank/DDBJ whole genome shotgun (WGS) entry which is preliminary data.</text>
</comment>
<feature type="region of interest" description="Disordered" evidence="1">
    <location>
        <begin position="1"/>
        <end position="29"/>
    </location>
</feature>
<feature type="compositionally biased region" description="Low complexity" evidence="1">
    <location>
        <begin position="105"/>
        <end position="118"/>
    </location>
</feature>
<dbReference type="OrthoDB" id="2665953at2759"/>
<feature type="region of interest" description="Disordered" evidence="1">
    <location>
        <begin position="616"/>
        <end position="676"/>
    </location>
</feature>
<feature type="region of interest" description="Disordered" evidence="1">
    <location>
        <begin position="185"/>
        <end position="216"/>
    </location>
</feature>
<reference evidence="2" key="1">
    <citation type="journal article" date="2021" name="Genome Biol. Evol.">
        <title>The assembled and annotated genome of the fairy-ring fungus Marasmius oreades.</title>
        <authorList>
            <person name="Hiltunen M."/>
            <person name="Ament-Velasquez S.L."/>
            <person name="Johannesson H."/>
        </authorList>
    </citation>
    <scope>NUCLEOTIDE SEQUENCE</scope>
    <source>
        <strain evidence="2">03SP1</strain>
    </source>
</reference>
<feature type="compositionally biased region" description="Polar residues" evidence="1">
    <location>
        <begin position="53"/>
        <end position="63"/>
    </location>
</feature>
<feature type="compositionally biased region" description="Pro residues" evidence="1">
    <location>
        <begin position="929"/>
        <end position="941"/>
    </location>
</feature>
<evidence type="ECO:0000313" key="3">
    <source>
        <dbReference type="Proteomes" id="UP001049176"/>
    </source>
</evidence>